<evidence type="ECO:0000256" key="6">
    <source>
        <dbReference type="ARBA" id="ARBA00022618"/>
    </source>
</evidence>
<dbReference type="GeneTree" id="ENSGT00940000158209"/>
<dbReference type="SMART" id="SM00468">
    <property type="entry name" value="PreSET"/>
    <property type="match status" value="1"/>
</dbReference>
<dbReference type="GO" id="GO:0005694">
    <property type="term" value="C:chromosome"/>
    <property type="evidence" value="ECO:0007669"/>
    <property type="project" value="UniProtKB-SubCell"/>
</dbReference>
<evidence type="ECO:0000313" key="23">
    <source>
        <dbReference type="Proteomes" id="UP000265120"/>
    </source>
</evidence>
<dbReference type="PROSITE" id="PS50280">
    <property type="entry name" value="SET"/>
    <property type="match status" value="1"/>
</dbReference>
<dbReference type="PROSITE" id="PS50867">
    <property type="entry name" value="PRE_SET"/>
    <property type="match status" value="1"/>
</dbReference>
<dbReference type="AlphaFoldDB" id="A0A3P8VDA3"/>
<evidence type="ECO:0000256" key="13">
    <source>
        <dbReference type="ARBA" id="ARBA00023242"/>
    </source>
</evidence>
<evidence type="ECO:0000256" key="17">
    <source>
        <dbReference type="ARBA" id="ARBA00042995"/>
    </source>
</evidence>
<keyword evidence="12" id="KW-0156">Chromatin regulator</keyword>
<dbReference type="Pfam" id="PF01429">
    <property type="entry name" value="MBD"/>
    <property type="match status" value="1"/>
</dbReference>
<dbReference type="EC" id="2.1.1.366" evidence="15"/>
<sequence length="561" mass="62666">MIFLPTERAKNYWAEQDLDQVFDCVSVFLIHLKQALKKEIATDRGQNCLLYLISLMNCQTCLVVSFSRNGSSLQGGGVSGLLVSCFDSEPSGGPGGHCPFSTLCCEPSPCSLLQACLSRLPSIPESTPPFWDQNPLLVPLLCGFTRLKILYKAPCGLTLCNQEEVMRFLRTTGSYNTLQVDFFTFSPTLKLDAPTLSGLKRPEVDLSRGIEPIPVELCPKEVGALPAEFRYRKDRWPHGCFLSRNPSLFNACCDCVDGCTDPQRCACIALTMRGRHYIHHRLMEPVPSGVYECGPWCSCDRSLCQNRLVQRGIRIRLQVFQTDQCGWGVRCRDDLDRGTFVCIYAGVILQRLLSATEPTPPKLIRCDLPSDDDVEVVTEWLAPPILEARSTSAQTLPPAQSSSTSPPLHMPVIQRSGEATAHTTEAVIQVRMMFTHDLKTPSNRSNLKRVAKMEDVYLLDASKEGNVSRFFNHSCEPNMFVQNVFTDSHDPGFPVIAFFTNREVKAGTELTWNYCDNVLTASLQKQEMQCLCRSNNCQGQYIVEENLCDLCDIKGHTDTEA</sequence>
<dbReference type="SMART" id="SM00391">
    <property type="entry name" value="MBD"/>
    <property type="match status" value="1"/>
</dbReference>
<dbReference type="GO" id="GO:0003677">
    <property type="term" value="F:DNA binding"/>
    <property type="evidence" value="ECO:0007669"/>
    <property type="project" value="InterPro"/>
</dbReference>
<name>A0A3P8VDA3_CYNSE</name>
<evidence type="ECO:0000256" key="11">
    <source>
        <dbReference type="ARBA" id="ARBA00022833"/>
    </source>
</evidence>
<dbReference type="GO" id="GO:0005634">
    <property type="term" value="C:nucleus"/>
    <property type="evidence" value="ECO:0007669"/>
    <property type="project" value="UniProtKB-SubCell"/>
</dbReference>
<keyword evidence="13" id="KW-0539">Nucleus</keyword>
<evidence type="ECO:0000256" key="19">
    <source>
        <dbReference type="SAM" id="MobiDB-lite"/>
    </source>
</evidence>
<reference evidence="22 23" key="1">
    <citation type="journal article" date="2014" name="Nat. Genet.">
        <title>Whole-genome sequence of a flatfish provides insights into ZW sex chromosome evolution and adaptation to a benthic lifestyle.</title>
        <authorList>
            <person name="Chen S."/>
            <person name="Zhang G."/>
            <person name="Shao C."/>
            <person name="Huang Q."/>
            <person name="Liu G."/>
            <person name="Zhang P."/>
            <person name="Song W."/>
            <person name="An N."/>
            <person name="Chalopin D."/>
            <person name="Volff J.N."/>
            <person name="Hong Y."/>
            <person name="Li Q."/>
            <person name="Sha Z."/>
            <person name="Zhou H."/>
            <person name="Xie M."/>
            <person name="Yu Q."/>
            <person name="Liu Y."/>
            <person name="Xiang H."/>
            <person name="Wang N."/>
            <person name="Wu K."/>
            <person name="Yang C."/>
            <person name="Zhou Q."/>
            <person name="Liao X."/>
            <person name="Yang L."/>
            <person name="Hu Q."/>
            <person name="Zhang J."/>
            <person name="Meng L."/>
            <person name="Jin L."/>
            <person name="Tian Y."/>
            <person name="Lian J."/>
            <person name="Yang J."/>
            <person name="Miao G."/>
            <person name="Liu S."/>
            <person name="Liang Z."/>
            <person name="Yan F."/>
            <person name="Li Y."/>
            <person name="Sun B."/>
            <person name="Zhang H."/>
            <person name="Zhang J."/>
            <person name="Zhu Y."/>
            <person name="Du M."/>
            <person name="Zhao Y."/>
            <person name="Schartl M."/>
            <person name="Tang Q."/>
            <person name="Wang J."/>
        </authorList>
    </citation>
    <scope>NUCLEOTIDE SEQUENCE</scope>
</reference>
<reference evidence="22" key="2">
    <citation type="submission" date="2025-08" db="UniProtKB">
        <authorList>
            <consortium name="Ensembl"/>
        </authorList>
    </citation>
    <scope>IDENTIFICATION</scope>
</reference>
<feature type="region of interest" description="Disordered" evidence="19">
    <location>
        <begin position="391"/>
        <end position="410"/>
    </location>
</feature>
<evidence type="ECO:0000256" key="1">
    <source>
        <dbReference type="ARBA" id="ARBA00004123"/>
    </source>
</evidence>
<evidence type="ECO:0000256" key="5">
    <source>
        <dbReference type="ARBA" id="ARBA00022603"/>
    </source>
</evidence>
<dbReference type="GO" id="GO:0032259">
    <property type="term" value="P:methylation"/>
    <property type="evidence" value="ECO:0007669"/>
    <property type="project" value="UniProtKB-KW"/>
</dbReference>
<feature type="domain" description="SET" evidence="20">
    <location>
        <begin position="315"/>
        <end position="515"/>
    </location>
</feature>
<proteinExistence type="predicted"/>
<dbReference type="InterPro" id="IPR051516">
    <property type="entry name" value="SETDB_methyltransferase"/>
</dbReference>
<dbReference type="Pfam" id="PF00856">
    <property type="entry name" value="SET"/>
    <property type="match status" value="1"/>
</dbReference>
<dbReference type="InterPro" id="IPR001739">
    <property type="entry name" value="Methyl_CpG_DNA-bd"/>
</dbReference>
<keyword evidence="11" id="KW-0862">Zinc</keyword>
<dbReference type="Pfam" id="PF05033">
    <property type="entry name" value="Pre-SET"/>
    <property type="match status" value="1"/>
</dbReference>
<evidence type="ECO:0000313" key="22">
    <source>
        <dbReference type="Ensembl" id="ENSCSEP00000013303.1"/>
    </source>
</evidence>
<evidence type="ECO:0000256" key="4">
    <source>
        <dbReference type="ARBA" id="ARBA00022473"/>
    </source>
</evidence>
<keyword evidence="6" id="KW-0132">Cell division</keyword>
<dbReference type="SMART" id="SM00317">
    <property type="entry name" value="SET"/>
    <property type="match status" value="1"/>
</dbReference>
<evidence type="ECO:0000259" key="21">
    <source>
        <dbReference type="PROSITE" id="PS50867"/>
    </source>
</evidence>
<keyword evidence="10" id="KW-0498">Mitosis</keyword>
<keyword evidence="14" id="KW-0131">Cell cycle</keyword>
<comment type="subcellular location">
    <subcellularLocation>
        <location evidence="2">Chromosome</location>
    </subcellularLocation>
    <subcellularLocation>
        <location evidence="1">Nucleus</location>
    </subcellularLocation>
</comment>
<feature type="compositionally biased region" description="Polar residues" evidence="19">
    <location>
        <begin position="391"/>
        <end position="406"/>
    </location>
</feature>
<evidence type="ECO:0000256" key="9">
    <source>
        <dbReference type="ARBA" id="ARBA00022723"/>
    </source>
</evidence>
<comment type="catalytic activity">
    <reaction evidence="18">
        <text>N(6),N(6)-dimethyl-L-lysyl(9)-[histone H3] + S-adenosyl-L-methionine = N(6),N(6),N(6)-trimethyl-L-lysyl(9)-[histone H3] + S-adenosyl-L-homocysteine + H(+)</text>
        <dbReference type="Rhea" id="RHEA:60288"/>
        <dbReference type="Rhea" id="RHEA-COMP:15538"/>
        <dbReference type="Rhea" id="RHEA-COMP:15541"/>
        <dbReference type="ChEBI" id="CHEBI:15378"/>
        <dbReference type="ChEBI" id="CHEBI:57856"/>
        <dbReference type="ChEBI" id="CHEBI:59789"/>
        <dbReference type="ChEBI" id="CHEBI:61961"/>
        <dbReference type="ChEBI" id="CHEBI:61976"/>
        <dbReference type="EC" id="2.1.1.366"/>
    </reaction>
</comment>
<evidence type="ECO:0000256" key="18">
    <source>
        <dbReference type="ARBA" id="ARBA00049087"/>
    </source>
</evidence>
<dbReference type="Gene3D" id="2.170.270.10">
    <property type="entry name" value="SET domain"/>
    <property type="match status" value="2"/>
</dbReference>
<keyword evidence="5" id="KW-0489">Methyltransferase</keyword>
<evidence type="ECO:0000256" key="12">
    <source>
        <dbReference type="ARBA" id="ARBA00022853"/>
    </source>
</evidence>
<dbReference type="PANTHER" id="PTHR46024:SF3">
    <property type="entry name" value="HISTONE-LYSINE N-METHYLTRANSFERASE SETDB2"/>
    <property type="match status" value="1"/>
</dbReference>
<keyword evidence="7" id="KW-0808">Transferase</keyword>
<feature type="domain" description="Pre-SET" evidence="21">
    <location>
        <begin position="251"/>
        <end position="312"/>
    </location>
</feature>
<evidence type="ECO:0000256" key="7">
    <source>
        <dbReference type="ARBA" id="ARBA00022679"/>
    </source>
</evidence>
<dbReference type="GO" id="GO:0051301">
    <property type="term" value="P:cell division"/>
    <property type="evidence" value="ECO:0007669"/>
    <property type="project" value="UniProtKB-KW"/>
</dbReference>
<evidence type="ECO:0000256" key="2">
    <source>
        <dbReference type="ARBA" id="ARBA00004286"/>
    </source>
</evidence>
<dbReference type="Ensembl" id="ENSCSET00000013463.1">
    <property type="protein sequence ID" value="ENSCSEP00000013303.1"/>
    <property type="gene ID" value="ENSCSEG00000008574.1"/>
</dbReference>
<dbReference type="SUPFAM" id="SSF82199">
    <property type="entry name" value="SET domain"/>
    <property type="match status" value="1"/>
</dbReference>
<organism evidence="22 23">
    <name type="scientific">Cynoglossus semilaevis</name>
    <name type="common">Tongue sole</name>
    <dbReference type="NCBI Taxonomy" id="244447"/>
    <lineage>
        <taxon>Eukaryota</taxon>
        <taxon>Metazoa</taxon>
        <taxon>Chordata</taxon>
        <taxon>Craniata</taxon>
        <taxon>Vertebrata</taxon>
        <taxon>Euteleostomi</taxon>
        <taxon>Actinopterygii</taxon>
        <taxon>Neopterygii</taxon>
        <taxon>Teleostei</taxon>
        <taxon>Neoteleostei</taxon>
        <taxon>Acanthomorphata</taxon>
        <taxon>Carangaria</taxon>
        <taxon>Pleuronectiformes</taxon>
        <taxon>Pleuronectoidei</taxon>
        <taxon>Cynoglossidae</taxon>
        <taxon>Cynoglossinae</taxon>
        <taxon>Cynoglossus</taxon>
    </lineage>
</organism>
<keyword evidence="23" id="KW-1185">Reference proteome</keyword>
<dbReference type="InterPro" id="IPR001214">
    <property type="entry name" value="SET_dom"/>
</dbReference>
<accession>A0A3P8VDA3</accession>
<keyword evidence="3" id="KW-0158">Chromosome</keyword>
<dbReference type="InterPro" id="IPR007728">
    <property type="entry name" value="Pre-SET_dom"/>
</dbReference>
<dbReference type="InterPro" id="IPR016177">
    <property type="entry name" value="DNA-bd_dom_sf"/>
</dbReference>
<dbReference type="InterPro" id="IPR046341">
    <property type="entry name" value="SET_dom_sf"/>
</dbReference>
<keyword evidence="8" id="KW-0949">S-adenosyl-L-methionine</keyword>
<dbReference type="Proteomes" id="UP000265120">
    <property type="component" value="Chromosome 14"/>
</dbReference>
<dbReference type="SUPFAM" id="SSF54171">
    <property type="entry name" value="DNA-binding domain"/>
    <property type="match status" value="1"/>
</dbReference>
<reference evidence="22" key="3">
    <citation type="submission" date="2025-09" db="UniProtKB">
        <authorList>
            <consortium name="Ensembl"/>
        </authorList>
    </citation>
    <scope>IDENTIFICATION</scope>
</reference>
<evidence type="ECO:0000256" key="10">
    <source>
        <dbReference type="ARBA" id="ARBA00022776"/>
    </source>
</evidence>
<dbReference type="GO" id="GO:0070828">
    <property type="term" value="P:heterochromatin organization"/>
    <property type="evidence" value="ECO:0007669"/>
    <property type="project" value="TreeGrafter"/>
</dbReference>
<protein>
    <recommendedName>
        <fullName evidence="16">Histone-lysine N-methyltransferase SETDB2</fullName>
        <ecNumber evidence="15">2.1.1.366</ecNumber>
    </recommendedName>
    <alternativeName>
        <fullName evidence="17">SET domain bifurcated 2</fullName>
    </alternativeName>
</protein>
<dbReference type="GO" id="GO:0008270">
    <property type="term" value="F:zinc ion binding"/>
    <property type="evidence" value="ECO:0007669"/>
    <property type="project" value="InterPro"/>
</dbReference>
<dbReference type="GO" id="GO:0010629">
    <property type="term" value="P:negative regulation of gene expression"/>
    <property type="evidence" value="ECO:0007669"/>
    <property type="project" value="TreeGrafter"/>
</dbReference>
<evidence type="ECO:0000256" key="15">
    <source>
        <dbReference type="ARBA" id="ARBA00039052"/>
    </source>
</evidence>
<dbReference type="GO" id="GO:0140947">
    <property type="term" value="F:histone H3K9me2 methyltransferase activity"/>
    <property type="evidence" value="ECO:0007669"/>
    <property type="project" value="UniProtKB-EC"/>
</dbReference>
<evidence type="ECO:0000259" key="20">
    <source>
        <dbReference type="PROSITE" id="PS50280"/>
    </source>
</evidence>
<keyword evidence="4" id="KW-0217">Developmental protein</keyword>
<keyword evidence="9" id="KW-0479">Metal-binding</keyword>
<evidence type="ECO:0000256" key="16">
    <source>
        <dbReference type="ARBA" id="ARBA00040299"/>
    </source>
</evidence>
<dbReference type="PANTHER" id="PTHR46024">
    <property type="entry name" value="HISTONE-LYSINE N-METHYLTRANSFERASE EGGLESS"/>
    <property type="match status" value="1"/>
</dbReference>
<evidence type="ECO:0000256" key="14">
    <source>
        <dbReference type="ARBA" id="ARBA00023306"/>
    </source>
</evidence>
<evidence type="ECO:0000256" key="3">
    <source>
        <dbReference type="ARBA" id="ARBA00022454"/>
    </source>
</evidence>
<evidence type="ECO:0000256" key="8">
    <source>
        <dbReference type="ARBA" id="ARBA00022691"/>
    </source>
</evidence>